<dbReference type="InterPro" id="IPR001343">
    <property type="entry name" value="Hemolysn_Ca-bd"/>
</dbReference>
<dbReference type="SUPFAM" id="SSF51126">
    <property type="entry name" value="Pectin lyase-like"/>
    <property type="match status" value="3"/>
</dbReference>
<dbReference type="InterPro" id="IPR012334">
    <property type="entry name" value="Pectin_lyas_fold"/>
</dbReference>
<dbReference type="PROSITE" id="PS00330">
    <property type="entry name" value="HEMOLYSIN_CALCIUM"/>
    <property type="match status" value="2"/>
</dbReference>
<keyword evidence="3" id="KW-1185">Reference proteome</keyword>
<evidence type="ECO:0000259" key="1">
    <source>
        <dbReference type="PROSITE" id="PS50042"/>
    </source>
</evidence>
<dbReference type="PANTHER" id="PTHR11319:SF35">
    <property type="entry name" value="OUTER MEMBRANE PROTEIN PMPC-RELATED"/>
    <property type="match status" value="1"/>
</dbReference>
<dbReference type="Gene3D" id="2.160.20.10">
    <property type="entry name" value="Single-stranded right-handed beta-helix, Pectin lyase-like"/>
    <property type="match status" value="2"/>
</dbReference>
<dbReference type="PRINTS" id="PR00313">
    <property type="entry name" value="CABNDNGRPT"/>
</dbReference>
<dbReference type="Proteomes" id="UP001597101">
    <property type="component" value="Unassembled WGS sequence"/>
</dbReference>
<dbReference type="InterPro" id="IPR000595">
    <property type="entry name" value="cNMP-bd_dom"/>
</dbReference>
<dbReference type="InterPro" id="IPR011050">
    <property type="entry name" value="Pectin_lyase_fold/virulence"/>
</dbReference>
<dbReference type="SMART" id="SM00710">
    <property type="entry name" value="PbH1"/>
    <property type="match status" value="14"/>
</dbReference>
<sequence length="1506" mass="154184">MTVLTVTTAADTGAGSLRDALAIAAGDPSVDRIVFDISLMDEFIELNSQLNVQSSVIIDGDINGDGVADITLSGAQTNRIMSATTSGTQVTLNGLYFLDGASSFQGGAVLADSIDRLTVTNSTFINNTSSSAGGAIAALSSDLTIAGSYFSANDAASGGAVHVIDGHLDLINATVFANASNSGEGAIDLSTLATASIHSSTIADNTGSGLVVESGGSTSAEIFNTVFARNSDSGSAPYADVVGTVDTAGSSYFTSSVSITSDQGGITQNGTNSGLDTAITVTDGGRSYLAFSPTSDLEGAGNANLLPLDALDLDGDGNTTEQLSVDAIGINRVSNGLDIGAYQSRDFLTVDSLDDTDDFDYSAGNLSLREALNLIETGGTINFDASLAGQTITLAGNALEPGKSVTIDGDIDGDERADITLSGSNTSRIFDVQTNGVALTLRSLNIEDGYGAQFGGAIRMSVLASNLSLNVFGTTFENNESVGGGGAISSRSGTVFVDKSLFLDNMATGNGGAISVFNDASLEVQQSTFSGNSTIGVGGAIQFFRSSSDSSALELYSNTFVGNSAAINSAITDAGAAVSIAASSGNRTVSNNAFVDNVSGTSATPDSISGSPSFARGNYTDNDESPLFSSTNNYVGSNALFGALADNGGPVDTYLQQAGSELINAAFGLSFSTPTDANGNDRFVGQRADIGASEFQMVVNTTVDGAVSGSLAVDSIDGGGLSLREALFHSGLDPITFDQSLIGETFFLSLGRIDASSLNLDGDINGDGIGDITIDAGNASGIFGISNSATLSNLTLQNGSAASGGALMKTTATGSGAFTFDNVAFLDNEATTQSGGAVFIESAGSTVTVTNSVFEGNGSALGGSAIQVEGGSLTVEDSVIANQLLGNAAVEDAAISSNQADLILRGNLFAANGSKAVHATGGDVDVYESDFLGNFGVSVSQRAGSLKIVSSVFENNHDSSVSAFSNGSVDIYNSLFANNDISDDYVLRFSNSGASRPEISIVNTTVSGNTTGSASTTIRAFGSDLNFYNSTITGNVSSNVSLGFTAVLLNTAGATNGSLNFYNTVVEGNTSAGGVGDNIRVSGGAGTFTTSATNSYFGGSFSPQTDGGGNTFNGPDAMLGELLFNDGPIRTHSPLDGSPLLEAGDATNLPRDEFDFDDDGNVTEDIPLDGRFLNRVEGVIDIGAVEKIEDETILGTEGDNVIYGGAGSDTLRGLAGQDDLDGGSGADVMEGGAGNDEYWIDTTSDTVVELAGEGYDRIYADGIATYFIPDEVERLTFLDPINHVARGNAGNNRLEGNAGNDRFIVDEGGADIFSGGNGQDLFDARTSSEGMRLYLNNPSIHGGVVEGDIFASIEVFAGSNTARDIMRAGDGRARFQGGGGDDALYGGNQHDYLRGDAGNDDLRGGNLRDTLIGGIGNDDLRGGKDRDNFRFIESNFGQDTIHDYQDGLDYLRFFSAVATSMSDFTISNNGTSLVRVTLNSDTNNFIDIHGNAGTDVTLSVNDFQFY</sequence>
<name>A0ABW3FJ93_9HYPH</name>
<dbReference type="InterPro" id="IPR018511">
    <property type="entry name" value="Hemolysin-typ_Ca-bd_CS"/>
</dbReference>
<reference evidence="3" key="1">
    <citation type="journal article" date="2019" name="Int. J. Syst. Evol. Microbiol.">
        <title>The Global Catalogue of Microorganisms (GCM) 10K type strain sequencing project: providing services to taxonomists for standard genome sequencing and annotation.</title>
        <authorList>
            <consortium name="The Broad Institute Genomics Platform"/>
            <consortium name="The Broad Institute Genome Sequencing Center for Infectious Disease"/>
            <person name="Wu L."/>
            <person name="Ma J."/>
        </authorList>
    </citation>
    <scope>NUCLEOTIDE SEQUENCE [LARGE SCALE GENOMIC DNA]</scope>
    <source>
        <strain evidence="3">CCUG 60023</strain>
    </source>
</reference>
<feature type="domain" description="Cyclic nucleotide-binding" evidence="1">
    <location>
        <begin position="1295"/>
        <end position="1363"/>
    </location>
</feature>
<evidence type="ECO:0000313" key="3">
    <source>
        <dbReference type="Proteomes" id="UP001597101"/>
    </source>
</evidence>
<dbReference type="EMBL" id="JBHTJV010000024">
    <property type="protein sequence ID" value="MFD0917598.1"/>
    <property type="molecule type" value="Genomic_DNA"/>
</dbReference>
<organism evidence="2 3">
    <name type="scientific">Pseudahrensia aquimaris</name>
    <dbReference type="NCBI Taxonomy" id="744461"/>
    <lineage>
        <taxon>Bacteria</taxon>
        <taxon>Pseudomonadati</taxon>
        <taxon>Pseudomonadota</taxon>
        <taxon>Alphaproteobacteria</taxon>
        <taxon>Hyphomicrobiales</taxon>
        <taxon>Ahrensiaceae</taxon>
        <taxon>Pseudahrensia</taxon>
    </lineage>
</organism>
<protein>
    <submittedName>
        <fullName evidence="2">Beta strand repeat-containing protein</fullName>
    </submittedName>
</protein>
<dbReference type="PANTHER" id="PTHR11319">
    <property type="entry name" value="G PROTEIN-COUPLED RECEPTOR-RELATED"/>
    <property type="match status" value="1"/>
</dbReference>
<gene>
    <name evidence="2" type="ORF">ACFQ14_14420</name>
</gene>
<accession>A0ABW3FJ93</accession>
<dbReference type="PROSITE" id="PS50042">
    <property type="entry name" value="CNMP_BINDING_3"/>
    <property type="match status" value="1"/>
</dbReference>
<dbReference type="Gene3D" id="2.150.10.10">
    <property type="entry name" value="Serralysin-like metalloprotease, C-terminal"/>
    <property type="match status" value="3"/>
</dbReference>
<dbReference type="NCBIfam" id="NF041518">
    <property type="entry name" value="choice_anch_Q"/>
    <property type="match status" value="2"/>
</dbReference>
<evidence type="ECO:0000313" key="2">
    <source>
        <dbReference type="EMBL" id="MFD0917598.1"/>
    </source>
</evidence>
<dbReference type="RefSeq" id="WP_377213457.1">
    <property type="nucleotide sequence ID" value="NZ_JBHTJV010000024.1"/>
</dbReference>
<dbReference type="InterPro" id="IPR011049">
    <property type="entry name" value="Serralysin-like_metalloprot_C"/>
</dbReference>
<dbReference type="SUPFAM" id="SSF51120">
    <property type="entry name" value="beta-Roll"/>
    <property type="match status" value="1"/>
</dbReference>
<dbReference type="InterPro" id="IPR059226">
    <property type="entry name" value="Choice_anch_Q_dom"/>
</dbReference>
<proteinExistence type="predicted"/>
<dbReference type="InterPro" id="IPR006626">
    <property type="entry name" value="PbH1"/>
</dbReference>
<dbReference type="Pfam" id="PF00353">
    <property type="entry name" value="HemolysinCabind"/>
    <property type="match status" value="3"/>
</dbReference>
<comment type="caution">
    <text evidence="2">The sequence shown here is derived from an EMBL/GenBank/DDBJ whole genome shotgun (WGS) entry which is preliminary data.</text>
</comment>